<evidence type="ECO:0000313" key="16">
    <source>
        <dbReference type="EMBL" id="VDN90695.1"/>
    </source>
</evidence>
<dbReference type="WBParaSite" id="BPAG_0000954701-mRNA-1">
    <property type="protein sequence ID" value="BPAG_0000954701-mRNA-1"/>
    <property type="gene ID" value="BPAG_0000954701"/>
</dbReference>
<dbReference type="GO" id="GO:0006099">
    <property type="term" value="P:tricarboxylic acid cycle"/>
    <property type="evidence" value="ECO:0007669"/>
    <property type="project" value="UniProtKB-KW"/>
</dbReference>
<dbReference type="PROSITE" id="PS00189">
    <property type="entry name" value="LIPOYL"/>
    <property type="match status" value="1"/>
</dbReference>
<dbReference type="STRING" id="6280.A0A0N4TM89"/>
<comment type="cofactor">
    <cofactor evidence="1">
        <name>(R)-lipoate</name>
        <dbReference type="ChEBI" id="CHEBI:83088"/>
    </cofactor>
</comment>
<dbReference type="PANTHER" id="PTHR43416:SF5">
    <property type="entry name" value="DIHYDROLIPOYLLYSINE-RESIDUE SUCCINYLTRANSFERASE COMPONENT OF 2-OXOGLUTARATE DEHYDROGENASE COMPLEX, MITOCHONDRIAL"/>
    <property type="match status" value="1"/>
</dbReference>
<dbReference type="PROSITE" id="PS50968">
    <property type="entry name" value="BIOTINYL_LIPOYL"/>
    <property type="match status" value="1"/>
</dbReference>
<reference evidence="16 17" key="2">
    <citation type="submission" date="2018-11" db="EMBL/GenBank/DDBJ databases">
        <authorList>
            <consortium name="Pathogen Informatics"/>
        </authorList>
    </citation>
    <scope>NUCLEOTIDE SEQUENCE [LARGE SCALE GENOMIC DNA]</scope>
</reference>
<dbReference type="EMBL" id="UZAD01013158">
    <property type="protein sequence ID" value="VDN90695.1"/>
    <property type="molecule type" value="Genomic_DNA"/>
</dbReference>
<dbReference type="UniPathway" id="UPA00868">
    <property type="reaction ID" value="UER00840"/>
</dbReference>
<evidence type="ECO:0000259" key="15">
    <source>
        <dbReference type="PROSITE" id="PS50968"/>
    </source>
</evidence>
<dbReference type="CDD" id="cd06849">
    <property type="entry name" value="lipoyl_domain"/>
    <property type="match status" value="1"/>
</dbReference>
<accession>A0A0N4TM89</accession>
<dbReference type="Gene3D" id="2.40.50.100">
    <property type="match status" value="1"/>
</dbReference>
<dbReference type="GO" id="GO:0045252">
    <property type="term" value="C:oxoglutarate dehydrogenase complex"/>
    <property type="evidence" value="ECO:0007669"/>
    <property type="project" value="InterPro"/>
</dbReference>
<evidence type="ECO:0000256" key="13">
    <source>
        <dbReference type="ARBA" id="ARBA00046046"/>
    </source>
</evidence>
<proteinExistence type="inferred from homology"/>
<dbReference type="InterPro" id="IPR050537">
    <property type="entry name" value="2-oxoacid_dehydrogenase"/>
</dbReference>
<evidence type="ECO:0000256" key="10">
    <source>
        <dbReference type="ARBA" id="ARBA00023315"/>
    </source>
</evidence>
<comment type="pathway">
    <text evidence="2">Amino-acid degradation; L-lysine degradation via saccharopine pathway; glutaryl-CoA from L-lysine: step 6/6.</text>
</comment>
<dbReference type="InterPro" id="IPR011053">
    <property type="entry name" value="Single_hybrid_motif"/>
</dbReference>
<dbReference type="NCBIfam" id="TIGR01347">
    <property type="entry name" value="sucB"/>
    <property type="match status" value="1"/>
</dbReference>
<evidence type="ECO:0000256" key="12">
    <source>
        <dbReference type="ARBA" id="ARBA00032406"/>
    </source>
</evidence>
<dbReference type="GO" id="GO:0033512">
    <property type="term" value="P:L-lysine catabolic process to acetyl-CoA via saccharopine"/>
    <property type="evidence" value="ECO:0007669"/>
    <property type="project" value="UniProtKB-UniPathway"/>
</dbReference>
<evidence type="ECO:0000313" key="18">
    <source>
        <dbReference type="WBParaSite" id="BPAG_0000954701-mRNA-1"/>
    </source>
</evidence>
<dbReference type="SUPFAM" id="SSF52777">
    <property type="entry name" value="CoA-dependent acyltransferases"/>
    <property type="match status" value="1"/>
</dbReference>
<evidence type="ECO:0000256" key="6">
    <source>
        <dbReference type="ARBA" id="ARBA00022532"/>
    </source>
</evidence>
<dbReference type="Pfam" id="PF00198">
    <property type="entry name" value="2-oxoacid_dh"/>
    <property type="match status" value="1"/>
</dbReference>
<evidence type="ECO:0000256" key="11">
    <source>
        <dbReference type="ARBA" id="ARBA00031331"/>
    </source>
</evidence>
<name>A0A0N4TM89_BRUPA</name>
<keyword evidence="10" id="KW-0012">Acyltransferase</keyword>
<keyword evidence="9" id="KW-0809">Transit peptide</keyword>
<dbReference type="GO" id="GO:0004149">
    <property type="term" value="F:dihydrolipoyllysine-residue succinyltransferase activity"/>
    <property type="evidence" value="ECO:0007669"/>
    <property type="project" value="UniProtKB-EC"/>
</dbReference>
<dbReference type="GO" id="GO:0005739">
    <property type="term" value="C:mitochondrion"/>
    <property type="evidence" value="ECO:0007669"/>
    <property type="project" value="TreeGrafter"/>
</dbReference>
<dbReference type="SUPFAM" id="SSF51230">
    <property type="entry name" value="Single hybrid motif"/>
    <property type="match status" value="1"/>
</dbReference>
<keyword evidence="6" id="KW-0816">Tricarboxylic acid cycle</keyword>
<dbReference type="AlphaFoldDB" id="A0A0N4TM89"/>
<evidence type="ECO:0000313" key="17">
    <source>
        <dbReference type="Proteomes" id="UP000278627"/>
    </source>
</evidence>
<dbReference type="InterPro" id="IPR003016">
    <property type="entry name" value="2-oxoA_DH_lipoyl-BS"/>
</dbReference>
<evidence type="ECO:0000256" key="7">
    <source>
        <dbReference type="ARBA" id="ARBA00022679"/>
    </source>
</evidence>
<feature type="compositionally biased region" description="Basic and acidic residues" evidence="14">
    <location>
        <begin position="235"/>
        <end position="247"/>
    </location>
</feature>
<reference evidence="18" key="1">
    <citation type="submission" date="2017-02" db="UniProtKB">
        <authorList>
            <consortium name="WormBaseParasite"/>
        </authorList>
    </citation>
    <scope>IDENTIFICATION</scope>
</reference>
<organism evidence="18">
    <name type="scientific">Brugia pahangi</name>
    <name type="common">Filarial nematode worm</name>
    <dbReference type="NCBI Taxonomy" id="6280"/>
    <lineage>
        <taxon>Eukaryota</taxon>
        <taxon>Metazoa</taxon>
        <taxon>Ecdysozoa</taxon>
        <taxon>Nematoda</taxon>
        <taxon>Chromadorea</taxon>
        <taxon>Rhabditida</taxon>
        <taxon>Spirurina</taxon>
        <taxon>Spiruromorpha</taxon>
        <taxon>Filarioidea</taxon>
        <taxon>Onchocercidae</taxon>
        <taxon>Brugia</taxon>
    </lineage>
</organism>
<evidence type="ECO:0000256" key="8">
    <source>
        <dbReference type="ARBA" id="ARBA00022823"/>
    </source>
</evidence>
<dbReference type="Gene3D" id="3.30.559.10">
    <property type="entry name" value="Chloramphenicol acetyltransferase-like domain"/>
    <property type="match status" value="1"/>
</dbReference>
<dbReference type="EC" id="2.3.1.61" evidence="4"/>
<feature type="domain" description="Lipoyl-binding" evidence="15">
    <location>
        <begin position="144"/>
        <end position="218"/>
    </location>
</feature>
<dbReference type="InterPro" id="IPR006255">
    <property type="entry name" value="SucB"/>
</dbReference>
<evidence type="ECO:0000256" key="1">
    <source>
        <dbReference type="ARBA" id="ARBA00001938"/>
    </source>
</evidence>
<comment type="function">
    <text evidence="13">Dihydrolipoamide succinyltransferase (E2) component of the 2-oxoglutarate dehydrogenase complex. The 2-oxoglutarate dehydrogenase complex catalyzes the overall conversion of 2-oxoglutarate to succinyl-CoA and CO(2). The 2-oxoglutarate dehydrogenase complex is mainly active in the mitochondrion. A fraction of the 2-oxoglutarate dehydrogenase complex also localizes in the nucleus and is required for lysine succinylation of histones: associates with KAT2A on chromatin and provides succinyl-CoA to histone succinyltransferase KAT2A.</text>
</comment>
<dbReference type="InterPro" id="IPR023213">
    <property type="entry name" value="CAT-like_dom_sf"/>
</dbReference>
<evidence type="ECO:0000256" key="2">
    <source>
        <dbReference type="ARBA" id="ARBA00005145"/>
    </source>
</evidence>
<evidence type="ECO:0000256" key="4">
    <source>
        <dbReference type="ARBA" id="ARBA00012945"/>
    </source>
</evidence>
<comment type="similarity">
    <text evidence="3">Belongs to the 2-oxoacid dehydrogenase family.</text>
</comment>
<feature type="region of interest" description="Disordered" evidence="14">
    <location>
        <begin position="230"/>
        <end position="308"/>
    </location>
</feature>
<evidence type="ECO:0000256" key="14">
    <source>
        <dbReference type="SAM" id="MobiDB-lite"/>
    </source>
</evidence>
<sequence>MSRWRSVTMMDWMRGREREVDRSLSYSALSRVKVHSCLDLDLLLTLLTIFLVIWKRARFVTVISTSIFFLSTERQSMLRRAASAYSRVLVNQPNGKKLLFNKLRIAQCRRYFAVPQSLIQQNRLFYYFDVVGQLHTSQLCYADIIEVEGPAFAESISEGDIRWLKQKGEFVNRDDLVAEIETDKTTVEVPSPQSGTIVELLVEDGGRVTAHQKLYKLEVGGGKPVIVFSEAPAKSTKEAKQPVEEKTPSPSKADSVQTSPSSSPEKPITPSPMKIAAAPVPSYSQPKPDSPIEKVPLLTDHSPFTGSRDETRVKMNRMRLRIAQRLKDAQNTYAMLTTFNEVDMSNVLEMRKRYQKEFIAKYGIKIGLMSPFIRASAYALQEFPTVNAVIDEGEILYRHYIDVSVAVATPKGLVVPVLRNVETMNYAAIEKTLNEYAIKVLSCFYNMEGGTFTISNGGVFGSVSGTPIINPPQSAILGMHGVFDRPVAVDGKVEIRPMMTIALTYDHRLIDGREAVTFLRKIKTSVEDPRTILLNL</sequence>
<dbReference type="Pfam" id="PF00364">
    <property type="entry name" value="Biotin_lipoyl"/>
    <property type="match status" value="1"/>
</dbReference>
<feature type="compositionally biased region" description="Polar residues" evidence="14">
    <location>
        <begin position="248"/>
        <end position="264"/>
    </location>
</feature>
<keyword evidence="17" id="KW-1185">Reference proteome</keyword>
<gene>
    <name evidence="16" type="ORF">BPAG_LOCUS9509</name>
</gene>
<evidence type="ECO:0000256" key="9">
    <source>
        <dbReference type="ARBA" id="ARBA00022946"/>
    </source>
</evidence>
<keyword evidence="7" id="KW-0808">Transferase</keyword>
<evidence type="ECO:0000256" key="3">
    <source>
        <dbReference type="ARBA" id="ARBA00007317"/>
    </source>
</evidence>
<dbReference type="InterPro" id="IPR000089">
    <property type="entry name" value="Biotin_lipoyl"/>
</dbReference>
<dbReference type="Proteomes" id="UP000278627">
    <property type="component" value="Unassembled WGS sequence"/>
</dbReference>
<protein>
    <recommendedName>
        <fullName evidence="5">Dihydrolipoyllysine-residue succinyltransferase component of 2-oxoglutarate dehydrogenase complex, mitochondrial</fullName>
        <ecNumber evidence="4">2.3.1.61</ecNumber>
    </recommendedName>
    <alternativeName>
        <fullName evidence="12">2-oxoglutarate dehydrogenase complex component E2</fullName>
    </alternativeName>
    <alternativeName>
        <fullName evidence="11">E2K</fullName>
    </alternativeName>
</protein>
<dbReference type="InterPro" id="IPR001078">
    <property type="entry name" value="2-oxoacid_DH_actylTfrase"/>
</dbReference>
<evidence type="ECO:0000256" key="5">
    <source>
        <dbReference type="ARBA" id="ARBA00020294"/>
    </source>
</evidence>
<dbReference type="PANTHER" id="PTHR43416">
    <property type="entry name" value="DIHYDROLIPOYLLYSINE-RESIDUE SUCCINYLTRANSFERASE COMPONENT OF 2-OXOGLUTARATE DEHYDROGENASE COMPLEX, MITOCHONDRIAL-RELATED"/>
    <property type="match status" value="1"/>
</dbReference>
<keyword evidence="8" id="KW-0450">Lipoyl</keyword>